<dbReference type="Pfam" id="PF07070">
    <property type="entry name" value="Spo0M"/>
    <property type="match status" value="1"/>
</dbReference>
<reference evidence="1 2" key="1">
    <citation type="journal article" date="2016" name="Front. Microbiol.">
        <title>Microevolution Analysis of Bacillus coahuilensis Unveils Differences in Phosphorus Acquisition Strategies and Their Regulation.</title>
        <authorList>
            <person name="Gomez-Lunar Z."/>
            <person name="Hernandez-Gonzalez I."/>
            <person name="Rodriguez-Torres M.D."/>
            <person name="Souza V."/>
            <person name="Olmedo-Alvarez G."/>
        </authorList>
    </citation>
    <scope>NUCLEOTIDE SEQUENCE [LARGE SCALE GENOMIC DNA]</scope>
    <source>
        <strain evidence="2">p1.1.43</strain>
    </source>
</reference>
<name>A0A147K8F1_9BACI</name>
<comment type="caution">
    <text evidence="1">The sequence shown here is derived from an EMBL/GenBank/DDBJ whole genome shotgun (WGS) entry which is preliminary data.</text>
</comment>
<dbReference type="AlphaFoldDB" id="A0A147K8F1"/>
<proteinExistence type="predicted"/>
<keyword evidence="2" id="KW-1185">Reference proteome</keyword>
<accession>A0A147K8F1</accession>
<dbReference type="Proteomes" id="UP000074108">
    <property type="component" value="Unassembled WGS sequence"/>
</dbReference>
<protein>
    <submittedName>
        <fullName evidence="1">Sporulation protein SpoOM</fullName>
    </submittedName>
</protein>
<dbReference type="RefSeq" id="WP_059351024.1">
    <property type="nucleotide sequence ID" value="NZ_LDYG01000028.1"/>
</dbReference>
<dbReference type="PANTHER" id="PTHR40053">
    <property type="entry name" value="SPORULATION-CONTROL PROTEIN SPO0M"/>
    <property type="match status" value="1"/>
</dbReference>
<dbReference type="OrthoDB" id="2351239at2"/>
<dbReference type="STRING" id="1150625.Q75_08055"/>
<organism evidence="1 2">
    <name type="scientific">Bacillus coahuilensis p1.1.43</name>
    <dbReference type="NCBI Taxonomy" id="1150625"/>
    <lineage>
        <taxon>Bacteria</taxon>
        <taxon>Bacillati</taxon>
        <taxon>Bacillota</taxon>
        <taxon>Bacilli</taxon>
        <taxon>Bacillales</taxon>
        <taxon>Bacillaceae</taxon>
        <taxon>Bacillus</taxon>
    </lineage>
</organism>
<sequence>MSIVKKALATMGIGAATVDTVLDKTSYQAGERINGVVYIKGGKVEQFVDAIYLSLHTSFIKVSDDRKYTNTATIVQERLNEPFTIKEGEKIELPFTIVIPHDAPLTISNTRVWVTTGMDIKNAVDPTDLDYIEVQPNSLTNAILTSIESLGFRLREVECEAASNAYGQRYPFLQEFEFVPTSGEFRGKLDELELTFLNQNETNAEILFQVDRSARGLRGLLSEALEMDESFIRMTITEHDRLVLGEKIGTLIRRFI</sequence>
<evidence type="ECO:0000313" key="2">
    <source>
        <dbReference type="Proteomes" id="UP000074108"/>
    </source>
</evidence>
<gene>
    <name evidence="1" type="ORF">Q75_08055</name>
</gene>
<evidence type="ECO:0000313" key="1">
    <source>
        <dbReference type="EMBL" id="KUP06473.1"/>
    </source>
</evidence>
<dbReference type="PATRIC" id="fig|1150625.3.peg.1704"/>
<dbReference type="InterPro" id="IPR009776">
    <property type="entry name" value="Spore_0_M"/>
</dbReference>
<dbReference type="PANTHER" id="PTHR40053:SF1">
    <property type="entry name" value="SPORULATION-CONTROL PROTEIN SPO0M"/>
    <property type="match status" value="1"/>
</dbReference>
<dbReference type="EMBL" id="LDYG01000028">
    <property type="protein sequence ID" value="KUP06473.1"/>
    <property type="molecule type" value="Genomic_DNA"/>
</dbReference>